<dbReference type="OrthoDB" id="9801546at2"/>
<dbReference type="InterPro" id="IPR000524">
    <property type="entry name" value="Tscrpt_reg_HTH_GntR"/>
</dbReference>
<dbReference type="SUPFAM" id="SSF46785">
    <property type="entry name" value="Winged helix' DNA-binding domain"/>
    <property type="match status" value="1"/>
</dbReference>
<dbReference type="Pfam" id="PF00392">
    <property type="entry name" value="GntR"/>
    <property type="match status" value="1"/>
</dbReference>
<name>A0A3R9Q2X7_9BACI</name>
<dbReference type="PANTHER" id="PTHR38445">
    <property type="entry name" value="HTH-TYPE TRANSCRIPTIONAL REPRESSOR YTRA"/>
    <property type="match status" value="1"/>
</dbReference>
<evidence type="ECO:0000256" key="2">
    <source>
        <dbReference type="ARBA" id="ARBA00023125"/>
    </source>
</evidence>
<feature type="domain" description="HTH gntR-type" evidence="4">
    <location>
        <begin position="10"/>
        <end position="78"/>
    </location>
</feature>
<keyword evidence="1" id="KW-0805">Transcription regulation</keyword>
<reference evidence="5 6" key="1">
    <citation type="submission" date="2018-10" db="EMBL/GenBank/DDBJ databases">
        <title>Draft genome sequence of Bacillus salarius IM0101, isolated from a hypersaline soil in Inner Mongolia, China.</title>
        <authorList>
            <person name="Yamprayoonswat W."/>
            <person name="Boonvisut S."/>
            <person name="Jumpathong W."/>
            <person name="Sittihan S."/>
            <person name="Ruangsuj P."/>
            <person name="Wanthongcharoen S."/>
            <person name="Thongpramul N."/>
            <person name="Pimmason S."/>
            <person name="Yu B."/>
            <person name="Yasawong M."/>
        </authorList>
    </citation>
    <scope>NUCLEOTIDE SEQUENCE [LARGE SCALE GENOMIC DNA]</scope>
    <source>
        <strain evidence="5 6">IM0101</strain>
    </source>
</reference>
<dbReference type="RefSeq" id="WP_125556658.1">
    <property type="nucleotide sequence ID" value="NZ_JAUSUM010000004.1"/>
</dbReference>
<evidence type="ECO:0000313" key="6">
    <source>
        <dbReference type="Proteomes" id="UP000275076"/>
    </source>
</evidence>
<evidence type="ECO:0000256" key="1">
    <source>
        <dbReference type="ARBA" id="ARBA00023015"/>
    </source>
</evidence>
<accession>A0A3R9Q2X7</accession>
<keyword evidence="6" id="KW-1185">Reference proteome</keyword>
<sequence length="136" mass="15907">MFELDVRSRKPIYEQLIDNIKELIVTQVLQPDEKLPSVRNVSKDLTINPNTIQKAYRELEREGYVYSASRKGYFVAPIDWISNEDKLDEVKQKFQPLLREALYFGLTKEEWLQWFEEAKAEGGEDDDSSGESDETL</sequence>
<protein>
    <submittedName>
        <fullName evidence="5">GntR family transcriptional regulator</fullName>
    </submittedName>
</protein>
<dbReference type="GO" id="GO:0003700">
    <property type="term" value="F:DNA-binding transcription factor activity"/>
    <property type="evidence" value="ECO:0007669"/>
    <property type="project" value="InterPro"/>
</dbReference>
<keyword evidence="3" id="KW-0804">Transcription</keyword>
<comment type="caution">
    <text evidence="5">The sequence shown here is derived from an EMBL/GenBank/DDBJ whole genome shotgun (WGS) entry which is preliminary data.</text>
</comment>
<dbReference type="SMART" id="SM00345">
    <property type="entry name" value="HTH_GNTR"/>
    <property type="match status" value="1"/>
</dbReference>
<organism evidence="5 6">
    <name type="scientific">Salibacterium salarium</name>
    <dbReference type="NCBI Taxonomy" id="284579"/>
    <lineage>
        <taxon>Bacteria</taxon>
        <taxon>Bacillati</taxon>
        <taxon>Bacillota</taxon>
        <taxon>Bacilli</taxon>
        <taxon>Bacillales</taxon>
        <taxon>Bacillaceae</taxon>
    </lineage>
</organism>
<dbReference type="AlphaFoldDB" id="A0A3R9Q2X7"/>
<evidence type="ECO:0000313" key="5">
    <source>
        <dbReference type="EMBL" id="RSL32442.1"/>
    </source>
</evidence>
<evidence type="ECO:0000259" key="4">
    <source>
        <dbReference type="PROSITE" id="PS50949"/>
    </source>
</evidence>
<dbReference type="Gene3D" id="1.10.10.10">
    <property type="entry name" value="Winged helix-like DNA-binding domain superfamily/Winged helix DNA-binding domain"/>
    <property type="match status" value="1"/>
</dbReference>
<dbReference type="PROSITE" id="PS50949">
    <property type="entry name" value="HTH_GNTR"/>
    <property type="match status" value="1"/>
</dbReference>
<gene>
    <name evidence="5" type="ORF">D7Z54_14895</name>
</gene>
<dbReference type="InterPro" id="IPR036390">
    <property type="entry name" value="WH_DNA-bd_sf"/>
</dbReference>
<evidence type="ECO:0000256" key="3">
    <source>
        <dbReference type="ARBA" id="ARBA00023163"/>
    </source>
</evidence>
<dbReference type="Proteomes" id="UP000275076">
    <property type="component" value="Unassembled WGS sequence"/>
</dbReference>
<keyword evidence="2" id="KW-0238">DNA-binding</keyword>
<proteinExistence type="predicted"/>
<dbReference type="PANTHER" id="PTHR38445:SF9">
    <property type="entry name" value="HTH-TYPE TRANSCRIPTIONAL REPRESSOR YTRA"/>
    <property type="match status" value="1"/>
</dbReference>
<dbReference type="EMBL" id="RBVX01000014">
    <property type="protein sequence ID" value="RSL32442.1"/>
    <property type="molecule type" value="Genomic_DNA"/>
</dbReference>
<dbReference type="CDD" id="cd07377">
    <property type="entry name" value="WHTH_GntR"/>
    <property type="match status" value="1"/>
</dbReference>
<dbReference type="GO" id="GO:0003677">
    <property type="term" value="F:DNA binding"/>
    <property type="evidence" value="ECO:0007669"/>
    <property type="project" value="UniProtKB-KW"/>
</dbReference>
<dbReference type="InterPro" id="IPR036388">
    <property type="entry name" value="WH-like_DNA-bd_sf"/>
</dbReference>